<dbReference type="AlphaFoldDB" id="A0A8T0LAU4"/>
<organism evidence="2 3">
    <name type="scientific">Phaseolus angularis</name>
    <name type="common">Azuki bean</name>
    <name type="synonym">Vigna angularis</name>
    <dbReference type="NCBI Taxonomy" id="3914"/>
    <lineage>
        <taxon>Eukaryota</taxon>
        <taxon>Viridiplantae</taxon>
        <taxon>Streptophyta</taxon>
        <taxon>Embryophyta</taxon>
        <taxon>Tracheophyta</taxon>
        <taxon>Spermatophyta</taxon>
        <taxon>Magnoliopsida</taxon>
        <taxon>eudicotyledons</taxon>
        <taxon>Gunneridae</taxon>
        <taxon>Pentapetalae</taxon>
        <taxon>rosids</taxon>
        <taxon>fabids</taxon>
        <taxon>Fabales</taxon>
        <taxon>Fabaceae</taxon>
        <taxon>Papilionoideae</taxon>
        <taxon>50 kb inversion clade</taxon>
        <taxon>NPAAA clade</taxon>
        <taxon>indigoferoid/millettioid clade</taxon>
        <taxon>Phaseoleae</taxon>
        <taxon>Vigna</taxon>
    </lineage>
</organism>
<evidence type="ECO:0000313" key="3">
    <source>
        <dbReference type="Proteomes" id="UP000743370"/>
    </source>
</evidence>
<protein>
    <recommendedName>
        <fullName evidence="1">Homologous recombination OB-fold protein OB-fold domain-containing protein</fullName>
    </recommendedName>
</protein>
<evidence type="ECO:0000259" key="1">
    <source>
        <dbReference type="Pfam" id="PF15072"/>
    </source>
</evidence>
<comment type="caution">
    <text evidence="2">The sequence shown here is derived from an EMBL/GenBank/DDBJ whole genome shotgun (WGS) entry which is preliminary data.</text>
</comment>
<reference evidence="2 3" key="1">
    <citation type="submission" date="2020-05" db="EMBL/GenBank/DDBJ databases">
        <title>Vigna angularis (adzuki bean) Var. LongXiaoDou No. 4 denovo assembly.</title>
        <authorList>
            <person name="Xiang H."/>
        </authorList>
    </citation>
    <scope>NUCLEOTIDE SEQUENCE [LARGE SCALE GENOMIC DNA]</scope>
    <source>
        <tissue evidence="2">Leaf</tissue>
    </source>
</reference>
<proteinExistence type="predicted"/>
<dbReference type="Proteomes" id="UP000743370">
    <property type="component" value="Unassembled WGS sequence"/>
</dbReference>
<sequence>MKITIRDPTGTVKASVHHKAIDHPEIGVHLKVGSVIILQDVFGSDIGGPTNDLVRLSIPIDTNKPPTRSVYDILSTLIPPLHNDKPEGSG</sequence>
<feature type="domain" description="Homologous recombination OB-fold protein OB-fold" evidence="1">
    <location>
        <begin position="1"/>
        <end position="41"/>
    </location>
</feature>
<accession>A0A8T0LAU4</accession>
<name>A0A8T0LAU4_PHAAN</name>
<dbReference type="GO" id="GO:0000725">
    <property type="term" value="P:recombinational repair"/>
    <property type="evidence" value="ECO:0007669"/>
    <property type="project" value="InterPro"/>
</dbReference>
<dbReference type="InterPro" id="IPR058570">
    <property type="entry name" value="HROB_OB"/>
</dbReference>
<evidence type="ECO:0000313" key="2">
    <source>
        <dbReference type="EMBL" id="KAG2409239.1"/>
    </source>
</evidence>
<dbReference type="EMBL" id="JABFOF010000001">
    <property type="protein sequence ID" value="KAG2409239.1"/>
    <property type="molecule type" value="Genomic_DNA"/>
</dbReference>
<dbReference type="Pfam" id="PF15072">
    <property type="entry name" value="HROB"/>
    <property type="match status" value="1"/>
</dbReference>
<gene>
    <name evidence="2" type="ORF">HKW66_Vig0040610</name>
</gene>